<dbReference type="PANTHER" id="PTHR10569:SF2">
    <property type="entry name" value="GLYCOGEN DEBRANCHING ENZYME"/>
    <property type="match status" value="1"/>
</dbReference>
<dbReference type="GO" id="GO:0005980">
    <property type="term" value="P:glycogen catabolic process"/>
    <property type="evidence" value="ECO:0007669"/>
    <property type="project" value="InterPro"/>
</dbReference>
<evidence type="ECO:0000259" key="1">
    <source>
        <dbReference type="Pfam" id="PF06202"/>
    </source>
</evidence>
<proteinExistence type="predicted"/>
<dbReference type="GO" id="GO:0004135">
    <property type="term" value="F:amylo-alpha-1,6-glucosidase activity"/>
    <property type="evidence" value="ECO:0007669"/>
    <property type="project" value="InterPro"/>
</dbReference>
<dbReference type="AlphaFoldDB" id="A0A6G3MJE8"/>
<evidence type="ECO:0000313" key="2">
    <source>
        <dbReference type="EMBL" id="NDJ94150.1"/>
    </source>
</evidence>
<name>A0A6G3MJE8_HENSL</name>
<dbReference type="EMBL" id="GHBP01006817">
    <property type="protein sequence ID" value="NDJ94150.1"/>
    <property type="molecule type" value="Transcribed_RNA"/>
</dbReference>
<sequence length="124" mass="14824">MSTLDRSDWNYYGYYHNDNGSNDFKVGGGFNYHQGPEWLWLTGYYLRALIQFSKNNKHSEEFEKIIREMLSRLYTLEENNKWTGLPELTQFMGEYCQSSCKIQSWSISCVLEALYDFYSIYSMH</sequence>
<organism evidence="2">
    <name type="scientific">Henneguya salminicola</name>
    <name type="common">Myxosporean</name>
    <dbReference type="NCBI Taxonomy" id="69463"/>
    <lineage>
        <taxon>Eukaryota</taxon>
        <taxon>Metazoa</taxon>
        <taxon>Cnidaria</taxon>
        <taxon>Myxozoa</taxon>
        <taxon>Myxosporea</taxon>
        <taxon>Bivalvulida</taxon>
        <taxon>Platysporina</taxon>
        <taxon>Myxobolidae</taxon>
        <taxon>Henneguya</taxon>
    </lineage>
</organism>
<dbReference type="InterPro" id="IPR032790">
    <property type="entry name" value="GDE_C"/>
</dbReference>
<reference evidence="2" key="1">
    <citation type="submission" date="2018-11" db="EMBL/GenBank/DDBJ databases">
        <title>Henneguya salminicola genome and transcriptome.</title>
        <authorList>
            <person name="Yahalomi D."/>
            <person name="Atkinson S.D."/>
            <person name="Neuhof M."/>
            <person name="Chang E.S."/>
            <person name="Philippe H."/>
            <person name="Cartwright P."/>
            <person name="Bartholomew J.L."/>
            <person name="Huchon D."/>
        </authorList>
    </citation>
    <scope>NUCLEOTIDE SEQUENCE</scope>
    <source>
        <strain evidence="2">Hz1</strain>
        <tissue evidence="2">Whole</tissue>
    </source>
</reference>
<dbReference type="SUPFAM" id="SSF48208">
    <property type="entry name" value="Six-hairpin glycosidases"/>
    <property type="match status" value="1"/>
</dbReference>
<dbReference type="GO" id="GO:0004134">
    <property type="term" value="F:4-alpha-glucanotransferase activity"/>
    <property type="evidence" value="ECO:0007669"/>
    <property type="project" value="InterPro"/>
</dbReference>
<dbReference type="Pfam" id="PF06202">
    <property type="entry name" value="GDE_C"/>
    <property type="match status" value="1"/>
</dbReference>
<dbReference type="InterPro" id="IPR010401">
    <property type="entry name" value="AGL/Gdb1"/>
</dbReference>
<dbReference type="PANTHER" id="PTHR10569">
    <property type="entry name" value="GLYCOGEN DEBRANCHING ENZYME"/>
    <property type="match status" value="1"/>
</dbReference>
<feature type="domain" description="Glycogen debranching enzyme C-terminal" evidence="1">
    <location>
        <begin position="1"/>
        <end position="112"/>
    </location>
</feature>
<protein>
    <submittedName>
        <fullName evidence="2">Glycogen debranching enzyme (Trinotate prediction)</fullName>
    </submittedName>
</protein>
<dbReference type="InterPro" id="IPR008928">
    <property type="entry name" value="6-hairpin_glycosidase_sf"/>
</dbReference>
<accession>A0A6G3MJE8</accession>